<dbReference type="GO" id="GO:0042781">
    <property type="term" value="F:3'-tRNA processing endoribonuclease activity"/>
    <property type="evidence" value="ECO:0007669"/>
    <property type="project" value="TreeGrafter"/>
</dbReference>
<accession>A0A1D2A4U1</accession>
<dbReference type="PROSITE" id="PS50800">
    <property type="entry name" value="SAP"/>
    <property type="match status" value="1"/>
</dbReference>
<evidence type="ECO:0000256" key="4">
    <source>
        <dbReference type="ARBA" id="ARBA00022722"/>
    </source>
</evidence>
<evidence type="ECO:0000259" key="10">
    <source>
        <dbReference type="PROSITE" id="PS50800"/>
    </source>
</evidence>
<dbReference type="GO" id="GO:0005634">
    <property type="term" value="C:nucleus"/>
    <property type="evidence" value="ECO:0007669"/>
    <property type="project" value="TreeGrafter"/>
</dbReference>
<dbReference type="InterPro" id="IPR036866">
    <property type="entry name" value="RibonucZ/Hydroxyglut_hydro"/>
</dbReference>
<protein>
    <recommendedName>
        <fullName evidence="10">SAP domain-containing protein</fullName>
    </recommendedName>
</protein>
<feature type="compositionally biased region" description="Low complexity" evidence="9">
    <location>
        <begin position="111"/>
        <end position="124"/>
    </location>
</feature>
<feature type="region of interest" description="Disordered" evidence="9">
    <location>
        <begin position="387"/>
        <end position="414"/>
    </location>
</feature>
<keyword evidence="4" id="KW-0540">Nuclease</keyword>
<evidence type="ECO:0000256" key="6">
    <source>
        <dbReference type="ARBA" id="ARBA00022759"/>
    </source>
</evidence>
<keyword evidence="8" id="KW-0862">Zinc</keyword>
<dbReference type="InterPro" id="IPR036361">
    <property type="entry name" value="SAP_dom_sf"/>
</dbReference>
<evidence type="ECO:0000256" key="9">
    <source>
        <dbReference type="SAM" id="MobiDB-lite"/>
    </source>
</evidence>
<evidence type="ECO:0000256" key="2">
    <source>
        <dbReference type="ARBA" id="ARBA00011738"/>
    </source>
</evidence>
<comment type="subunit">
    <text evidence="2">Homodimer.</text>
</comment>
<dbReference type="GO" id="GO:0046872">
    <property type="term" value="F:metal ion binding"/>
    <property type="evidence" value="ECO:0007669"/>
    <property type="project" value="UniProtKB-KW"/>
</dbReference>
<evidence type="ECO:0000256" key="7">
    <source>
        <dbReference type="ARBA" id="ARBA00022801"/>
    </source>
</evidence>
<dbReference type="SUPFAM" id="SSF56281">
    <property type="entry name" value="Metallo-hydrolase/oxidoreductase"/>
    <property type="match status" value="1"/>
</dbReference>
<dbReference type="Gene3D" id="1.10.720.30">
    <property type="entry name" value="SAP domain"/>
    <property type="match status" value="1"/>
</dbReference>
<feature type="region of interest" description="Disordered" evidence="9">
    <location>
        <begin position="85"/>
        <end position="154"/>
    </location>
</feature>
<proteinExistence type="inferred from homology"/>
<feature type="domain" description="SAP" evidence="10">
    <location>
        <begin position="47"/>
        <end position="81"/>
    </location>
</feature>
<dbReference type="Gene3D" id="3.60.15.10">
    <property type="entry name" value="Ribonuclease Z/Hydroxyacylglutathione hydrolase-like"/>
    <property type="match status" value="1"/>
</dbReference>
<feature type="compositionally biased region" description="Pro residues" evidence="9">
    <location>
        <begin position="125"/>
        <end position="154"/>
    </location>
</feature>
<evidence type="ECO:0000256" key="3">
    <source>
        <dbReference type="ARBA" id="ARBA00022694"/>
    </source>
</evidence>
<dbReference type="EMBL" id="GDKF01004393">
    <property type="protein sequence ID" value="JAT74229.1"/>
    <property type="molecule type" value="Transcribed_RNA"/>
</dbReference>
<feature type="region of interest" description="Disordered" evidence="9">
    <location>
        <begin position="577"/>
        <end position="646"/>
    </location>
</feature>
<evidence type="ECO:0000256" key="1">
    <source>
        <dbReference type="ARBA" id="ARBA00001947"/>
    </source>
</evidence>
<feature type="compositionally biased region" description="Low complexity" evidence="9">
    <location>
        <begin position="628"/>
        <end position="638"/>
    </location>
</feature>
<dbReference type="PANTHER" id="PTHR46018">
    <property type="entry name" value="ZINC PHOSPHODIESTERASE ELAC PROTEIN 1"/>
    <property type="match status" value="1"/>
</dbReference>
<organism evidence="11">
    <name type="scientific">Auxenochlorella protothecoides</name>
    <name type="common">Green microalga</name>
    <name type="synonym">Chlorella protothecoides</name>
    <dbReference type="NCBI Taxonomy" id="3075"/>
    <lineage>
        <taxon>Eukaryota</taxon>
        <taxon>Viridiplantae</taxon>
        <taxon>Chlorophyta</taxon>
        <taxon>core chlorophytes</taxon>
        <taxon>Trebouxiophyceae</taxon>
        <taxon>Chlorellales</taxon>
        <taxon>Chlorellaceae</taxon>
        <taxon>Auxenochlorella</taxon>
    </lineage>
</organism>
<dbReference type="HAMAP" id="MF_01818">
    <property type="entry name" value="RNase_Z_BN"/>
    <property type="match status" value="1"/>
</dbReference>
<evidence type="ECO:0000313" key="11">
    <source>
        <dbReference type="EMBL" id="JAT74229.1"/>
    </source>
</evidence>
<dbReference type="Pfam" id="PF00753">
    <property type="entry name" value="Lactamase_B"/>
    <property type="match status" value="1"/>
</dbReference>
<dbReference type="InterPro" id="IPR001279">
    <property type="entry name" value="Metallo-B-lactamas"/>
</dbReference>
<evidence type="ECO:0000256" key="8">
    <source>
        <dbReference type="ARBA" id="ARBA00022833"/>
    </source>
</evidence>
<keyword evidence="6" id="KW-0255">Endonuclease</keyword>
<feature type="compositionally biased region" description="Basic and acidic residues" evidence="9">
    <location>
        <begin position="491"/>
        <end position="504"/>
    </location>
</feature>
<gene>
    <name evidence="11" type="ORF">g.7375</name>
</gene>
<sequence length="646" mass="66948">MLNGSGRLCLRPFRGTVLHPRMLWARAAHSGPEDALLSSPRLNKTRLMQEKVANLRQTCLRVGLPASGTKPQIVERLLDLHRAAKQSEGGAGEAGDLSSSPGDPTRTPISAAARAPGGAGTPALPWQPGPATAPPPPSSAPPSPAPGAPFPSHLPPADPFSVTWLGTSSGSPSVRRNVSCLGVRWGPDASYLVDCGEGSAAQLHAARWDLASVRAIMITHAHGDHCFGLPGVLQAVDEARRRSGRNVGAPLVVVGPLELHRMLDCAARRGTLHAPATALSFVALTLGPTAAAARRAGRGGAGAGRGGAAVVPLRLQPPDQAPALAPQRLADWQAAYEAGDERVVQVGLTWTLELPGGASAAAAQLLHRVPCWGYVLRERSALAAREGPGEGAAAGLAPAEGSGPGPTPLNTPGVVRPGRKLVLLGDTAESTAIATLARGADLVSHEATFCARMQSKARIATHSTALEAGRFAAQVGARLLVLTHFSARYDTPSRRDGGPEEGRGRGRRGGGPPPREPEAPPDVPEEQLQVLLREAAQGLGPGGKLRLARDLLTWRLPPHAARAVPSLPAAAAAASAELRPPTWDEEGWARGRAVQAPRWPPSYAAPEAAPARERGRGRQHGTPRQHGGPRSPARRPGGALQGRATG</sequence>
<feature type="region of interest" description="Disordered" evidence="9">
    <location>
        <begin position="489"/>
        <end position="523"/>
    </location>
</feature>
<dbReference type="AlphaFoldDB" id="A0A1D2A4U1"/>
<comment type="cofactor">
    <cofactor evidence="1">
        <name>Zn(2+)</name>
        <dbReference type="ChEBI" id="CHEBI:29105"/>
    </cofactor>
</comment>
<evidence type="ECO:0000256" key="5">
    <source>
        <dbReference type="ARBA" id="ARBA00022723"/>
    </source>
</evidence>
<reference evidence="11" key="1">
    <citation type="submission" date="2015-08" db="EMBL/GenBank/DDBJ databases">
        <authorList>
            <person name="Babu N.S."/>
            <person name="Beckwith C.J."/>
            <person name="Beseler K.G."/>
            <person name="Brison A."/>
            <person name="Carone J.V."/>
            <person name="Caskin T.P."/>
            <person name="Diamond M."/>
            <person name="Durham M.E."/>
            <person name="Foxe J.M."/>
            <person name="Go M."/>
            <person name="Henderson B.A."/>
            <person name="Jones I.B."/>
            <person name="McGettigan J.A."/>
            <person name="Micheletti S.J."/>
            <person name="Nasrallah M.E."/>
            <person name="Ortiz D."/>
            <person name="Piller C.R."/>
            <person name="Privatt S.R."/>
            <person name="Schneider S.L."/>
            <person name="Sharp S."/>
            <person name="Smith T.C."/>
            <person name="Stanton J.D."/>
            <person name="Ullery H.E."/>
            <person name="Wilson R.J."/>
            <person name="Serrano M.G."/>
            <person name="Buck G."/>
            <person name="Lee V."/>
            <person name="Wang Y."/>
            <person name="Carvalho R."/>
            <person name="Voegtly L."/>
            <person name="Shi R."/>
            <person name="Duckworth R."/>
            <person name="Johnson A."/>
            <person name="Loviza R."/>
            <person name="Walstead R."/>
            <person name="Shah Z."/>
            <person name="Kiflezghi M."/>
            <person name="Wade K."/>
            <person name="Ball S.L."/>
            <person name="Bradley K.W."/>
            <person name="Asai D.J."/>
            <person name="Bowman C.A."/>
            <person name="Russell D.A."/>
            <person name="Pope W.H."/>
            <person name="Jacobs-Sera D."/>
            <person name="Hendrix R.W."/>
            <person name="Hatfull G.F."/>
        </authorList>
    </citation>
    <scope>NUCLEOTIDE SEQUENCE</scope>
</reference>
<keyword evidence="5" id="KW-0479">Metal-binding</keyword>
<feature type="compositionally biased region" description="Low complexity" evidence="9">
    <location>
        <begin position="387"/>
        <end position="401"/>
    </location>
</feature>
<dbReference type="InterPro" id="IPR013471">
    <property type="entry name" value="RNase_Z/BN"/>
</dbReference>
<keyword evidence="3" id="KW-0819">tRNA processing</keyword>
<dbReference type="InterPro" id="IPR003034">
    <property type="entry name" value="SAP_dom"/>
</dbReference>
<name>A0A1D2A4U1_AUXPR</name>
<keyword evidence="7" id="KW-0378">Hydrolase</keyword>
<dbReference type="PANTHER" id="PTHR46018:SF2">
    <property type="entry name" value="ZINC PHOSPHODIESTERASE ELAC PROTEIN 1"/>
    <property type="match status" value="1"/>
</dbReference>